<gene>
    <name evidence="2" type="ORF">Y5W_02074</name>
</gene>
<proteinExistence type="predicted"/>
<organism evidence="2 3">
    <name type="scientific">Alloalcanivorax profundimaris</name>
    <dbReference type="NCBI Taxonomy" id="2735259"/>
    <lineage>
        <taxon>Bacteria</taxon>
        <taxon>Pseudomonadati</taxon>
        <taxon>Pseudomonadota</taxon>
        <taxon>Gammaproteobacteria</taxon>
        <taxon>Oceanospirillales</taxon>
        <taxon>Alcanivoracaceae</taxon>
        <taxon>Alloalcanivorax</taxon>
    </lineage>
</organism>
<dbReference type="Proteomes" id="UP000662703">
    <property type="component" value="Unassembled WGS sequence"/>
</dbReference>
<dbReference type="EMBL" id="ARXX01000029">
    <property type="protein sequence ID" value="MBF5056780.1"/>
    <property type="molecule type" value="Genomic_DNA"/>
</dbReference>
<name>A0ABS0ARK5_9GAMM</name>
<evidence type="ECO:0008006" key="4">
    <source>
        <dbReference type="Google" id="ProtNLM"/>
    </source>
</evidence>
<dbReference type="InterPro" id="IPR021253">
    <property type="entry name" value="ZrgA-like"/>
</dbReference>
<keyword evidence="3" id="KW-1185">Reference proteome</keyword>
<evidence type="ECO:0000313" key="3">
    <source>
        <dbReference type="Proteomes" id="UP000662703"/>
    </source>
</evidence>
<protein>
    <recommendedName>
        <fullName evidence="4">DUF2796 domain-containing protein</fullName>
    </recommendedName>
</protein>
<feature type="region of interest" description="Disordered" evidence="1">
    <location>
        <begin position="91"/>
        <end position="112"/>
    </location>
</feature>
<dbReference type="Pfam" id="PF10986">
    <property type="entry name" value="ZrgA"/>
    <property type="match status" value="1"/>
</dbReference>
<accession>A0ABS0ARK5</accession>
<sequence>MLVTGLAQAAPVHQHGRAEAAVAVDDATLTLTFRAPLMDILGVERAPESEAERHHFQEQLDRVVAPRPAEAAGCALQEEKVTDLAALFPEGEGHHHADDHDHDHDHEHDHAHHQDLEATWTYQCDHIGELDAVTWPFLSDFPSLTTEVILLLPGGQGVQTLNPGDTRLPLE</sequence>
<reference evidence="2 3" key="1">
    <citation type="submission" date="2012-09" db="EMBL/GenBank/DDBJ databases">
        <title>Genome Sequence of alkane-degrading Bacterium Alcanivorax sp. 521-1.</title>
        <authorList>
            <person name="Lai Q."/>
            <person name="Shao Z."/>
        </authorList>
    </citation>
    <scope>NUCLEOTIDE SEQUENCE [LARGE SCALE GENOMIC DNA]</scope>
    <source>
        <strain evidence="2 3">521-1</strain>
    </source>
</reference>
<evidence type="ECO:0000256" key="1">
    <source>
        <dbReference type="SAM" id="MobiDB-lite"/>
    </source>
</evidence>
<comment type="caution">
    <text evidence="2">The sequence shown here is derived from an EMBL/GenBank/DDBJ whole genome shotgun (WGS) entry which is preliminary data.</text>
</comment>
<evidence type="ECO:0000313" key="2">
    <source>
        <dbReference type="EMBL" id="MBF5056780.1"/>
    </source>
</evidence>